<dbReference type="GO" id="GO:0006779">
    <property type="term" value="P:porphyrin-containing compound biosynthetic process"/>
    <property type="evidence" value="ECO:0007669"/>
    <property type="project" value="InterPro"/>
</dbReference>
<dbReference type="Pfam" id="PF04055">
    <property type="entry name" value="Radical_SAM"/>
    <property type="match status" value="1"/>
</dbReference>
<comment type="caution">
    <text evidence="4">The sequence shown here is derived from an EMBL/GenBank/DDBJ whole genome shotgun (WGS) entry which is preliminary data.</text>
</comment>
<reference evidence="4 5" key="1">
    <citation type="journal article" date="2016" name="Nat. Commun.">
        <title>Thousands of microbial genomes shed light on interconnected biogeochemical processes in an aquifer system.</title>
        <authorList>
            <person name="Anantharaman K."/>
            <person name="Brown C.T."/>
            <person name="Hug L.A."/>
            <person name="Sharon I."/>
            <person name="Castelle C.J."/>
            <person name="Probst A.J."/>
            <person name="Thomas B.C."/>
            <person name="Singh A."/>
            <person name="Wilkins M.J."/>
            <person name="Karaoz U."/>
            <person name="Brodie E.L."/>
            <person name="Williams K.H."/>
            <person name="Hubbard S.S."/>
            <person name="Banfield J.F."/>
        </authorList>
    </citation>
    <scope>NUCLEOTIDE SEQUENCE [LARGE SCALE GENOMIC DNA]</scope>
    <source>
        <strain evidence="5">RIFCSPLOWO2_12_FULL_64_10</strain>
    </source>
</reference>
<dbReference type="SFLD" id="SFLDG01082">
    <property type="entry name" value="B12-binding_domain_containing"/>
    <property type="match status" value="1"/>
</dbReference>
<dbReference type="EMBL" id="MFKF01000425">
    <property type="protein sequence ID" value="OGG43805.1"/>
    <property type="molecule type" value="Genomic_DNA"/>
</dbReference>
<keyword evidence="2" id="KW-0411">Iron-sulfur</keyword>
<keyword evidence="2" id="KW-0949">S-adenosyl-L-methionine</keyword>
<dbReference type="PANTHER" id="PTHR13932:SF5">
    <property type="entry name" value="RADICAL S-ADENOSYL METHIONINE DOMAIN-CONTAINING PROTEIN 1, MITOCHONDRIAL"/>
    <property type="match status" value="1"/>
</dbReference>
<dbReference type="SFLD" id="SFLDF00288">
    <property type="entry name" value="HemN-like__clustered_with_nucl"/>
    <property type="match status" value="1"/>
</dbReference>
<evidence type="ECO:0000259" key="3">
    <source>
        <dbReference type="PROSITE" id="PS51918"/>
    </source>
</evidence>
<sequence length="376" mass="41090">MSLGLYVHIPFCASRCPYCDFAFVVGRGHLSARYADAVGREIRERVAKEFSGQVRFDTVFFGGGTPTAVTASEIARILDAAASVAGLAQSAEITVEANPGAVDAGKFRDLRRLGVNRLSLGVQSFDDDELRLLGRTHTSAEALRAYDAARQAGFENVSLDLIFALPGQTETAWQAHLDRAVGLGMEHISTYNLTVEPGTEFGGRLRRGRLTPLPEETQAAMYGAAIDRLTDAGYLHYEISNFARPGLCARHNLGYWEGSDYLGVGMSAHSFIVGRRTWNVRGLTRYLERIEGEGVAVAGQETLSPSERQTEAVLLGLRRVQEGVPVERILDHRGGRRRIDRLIADDLIERIGGRARLTRKGLMVADAIAVELMGES</sequence>
<keyword evidence="2" id="KW-0479">Metal-binding</keyword>
<gene>
    <name evidence="4" type="ORF">A3F84_20110</name>
</gene>
<dbReference type="CDD" id="cd01335">
    <property type="entry name" value="Radical_SAM"/>
    <property type="match status" value="1"/>
</dbReference>
<dbReference type="SMART" id="SM00729">
    <property type="entry name" value="Elp3"/>
    <property type="match status" value="1"/>
</dbReference>
<organism evidence="4 5">
    <name type="scientific">Handelsmanbacteria sp. (strain RIFCSPLOWO2_12_FULL_64_10)</name>
    <dbReference type="NCBI Taxonomy" id="1817868"/>
    <lineage>
        <taxon>Bacteria</taxon>
        <taxon>Candidatus Handelsmaniibacteriota</taxon>
    </lineage>
</organism>
<dbReference type="SFLD" id="SFLDS00029">
    <property type="entry name" value="Radical_SAM"/>
    <property type="match status" value="1"/>
</dbReference>
<dbReference type="SFLD" id="SFLDG01065">
    <property type="entry name" value="anaerobic_coproporphyrinogen-I"/>
    <property type="match status" value="1"/>
</dbReference>
<dbReference type="InterPro" id="IPR004559">
    <property type="entry name" value="HemW-like"/>
</dbReference>
<keyword evidence="2" id="KW-0143">Chaperone</keyword>
<dbReference type="InterPro" id="IPR023404">
    <property type="entry name" value="rSAM_horseshoe"/>
</dbReference>
<dbReference type="InterPro" id="IPR034505">
    <property type="entry name" value="Coproporphyrinogen-III_oxidase"/>
</dbReference>
<keyword evidence="2" id="KW-0963">Cytoplasm</keyword>
<comment type="subcellular location">
    <subcellularLocation>
        <location evidence="2">Cytoplasm</location>
    </subcellularLocation>
</comment>
<dbReference type="PROSITE" id="PS51918">
    <property type="entry name" value="RADICAL_SAM"/>
    <property type="match status" value="1"/>
</dbReference>
<proteinExistence type="inferred from homology"/>
<dbReference type="GO" id="GO:0005737">
    <property type="term" value="C:cytoplasm"/>
    <property type="evidence" value="ECO:0007669"/>
    <property type="project" value="UniProtKB-SubCell"/>
</dbReference>
<dbReference type="SFLD" id="SFLDF00562">
    <property type="entry name" value="HemN-like__clustered_with_heat"/>
    <property type="match status" value="1"/>
</dbReference>
<keyword evidence="2" id="KW-0349">Heme</keyword>
<comment type="function">
    <text evidence="2">Probably acts as a heme chaperone, transferring heme to an unknown acceptor. Binds one molecule of heme per monomer, possibly covalently. Binds 1 [4Fe-4S] cluster. The cluster is coordinated with 3 cysteines and an exchangeable S-adenosyl-L-methionine.</text>
</comment>
<protein>
    <recommendedName>
        <fullName evidence="2">Heme chaperone HemW</fullName>
    </recommendedName>
</protein>
<dbReference type="SUPFAM" id="SSF102114">
    <property type="entry name" value="Radical SAM enzymes"/>
    <property type="match status" value="1"/>
</dbReference>
<dbReference type="NCBIfam" id="TIGR00539">
    <property type="entry name" value="hemN_rel"/>
    <property type="match status" value="1"/>
</dbReference>
<dbReference type="AlphaFoldDB" id="A0A1F6C3Q5"/>
<dbReference type="GO" id="GO:0004109">
    <property type="term" value="F:coproporphyrinogen oxidase activity"/>
    <property type="evidence" value="ECO:0007669"/>
    <property type="project" value="InterPro"/>
</dbReference>
<evidence type="ECO:0000313" key="4">
    <source>
        <dbReference type="EMBL" id="OGG43805.1"/>
    </source>
</evidence>
<evidence type="ECO:0000256" key="2">
    <source>
        <dbReference type="RuleBase" id="RU364116"/>
    </source>
</evidence>
<dbReference type="InterPro" id="IPR007197">
    <property type="entry name" value="rSAM"/>
</dbReference>
<keyword evidence="2" id="KW-0408">Iron</keyword>
<dbReference type="GO" id="GO:0046872">
    <property type="term" value="F:metal ion binding"/>
    <property type="evidence" value="ECO:0007669"/>
    <property type="project" value="UniProtKB-UniRule"/>
</dbReference>
<dbReference type="Proteomes" id="UP000178606">
    <property type="component" value="Unassembled WGS sequence"/>
</dbReference>
<comment type="similarity">
    <text evidence="1">Belongs to the anaerobic coproporphyrinogen-III oxidase family. HemW subfamily.</text>
</comment>
<feature type="domain" description="Radical SAM core" evidence="3">
    <location>
        <begin position="1"/>
        <end position="235"/>
    </location>
</feature>
<dbReference type="Gene3D" id="3.80.30.20">
    <property type="entry name" value="tm_1862 like domain"/>
    <property type="match status" value="1"/>
</dbReference>
<keyword evidence="2" id="KW-0004">4Fe-4S</keyword>
<dbReference type="InterPro" id="IPR058240">
    <property type="entry name" value="rSAM_sf"/>
</dbReference>
<name>A0A1F6C3Q5_HANXR</name>
<dbReference type="InterPro" id="IPR006638">
    <property type="entry name" value="Elp3/MiaA/NifB-like_rSAM"/>
</dbReference>
<dbReference type="GO" id="GO:0051539">
    <property type="term" value="F:4 iron, 4 sulfur cluster binding"/>
    <property type="evidence" value="ECO:0007669"/>
    <property type="project" value="UniProtKB-UniRule"/>
</dbReference>
<evidence type="ECO:0000313" key="5">
    <source>
        <dbReference type="Proteomes" id="UP000178606"/>
    </source>
</evidence>
<dbReference type="PANTHER" id="PTHR13932">
    <property type="entry name" value="COPROPORPHYRINIGEN III OXIDASE"/>
    <property type="match status" value="1"/>
</dbReference>
<evidence type="ECO:0000256" key="1">
    <source>
        <dbReference type="ARBA" id="ARBA00006100"/>
    </source>
</evidence>
<accession>A0A1F6C3Q5</accession>